<dbReference type="Pfam" id="PF01551">
    <property type="entry name" value="Peptidase_M23"/>
    <property type="match status" value="1"/>
</dbReference>
<protein>
    <recommendedName>
        <fullName evidence="2">M23ase beta-sheet core domain-containing protein</fullName>
    </recommendedName>
</protein>
<evidence type="ECO:0000256" key="1">
    <source>
        <dbReference type="SAM" id="SignalP"/>
    </source>
</evidence>
<evidence type="ECO:0000313" key="3">
    <source>
        <dbReference type="EMBL" id="PRD47903.1"/>
    </source>
</evidence>
<dbReference type="AlphaFoldDB" id="A0A2S9J537"/>
<dbReference type="OrthoDB" id="1112802at2"/>
<organism evidence="3 4">
    <name type="scientific">Sphingobacterium haloxyli</name>
    <dbReference type="NCBI Taxonomy" id="2100533"/>
    <lineage>
        <taxon>Bacteria</taxon>
        <taxon>Pseudomonadati</taxon>
        <taxon>Bacteroidota</taxon>
        <taxon>Sphingobacteriia</taxon>
        <taxon>Sphingobacteriales</taxon>
        <taxon>Sphingobacteriaceae</taxon>
        <taxon>Sphingobacterium</taxon>
    </lineage>
</organism>
<feature type="domain" description="M23ase beta-sheet core" evidence="2">
    <location>
        <begin position="148"/>
        <end position="243"/>
    </location>
</feature>
<dbReference type="InterPro" id="IPR011055">
    <property type="entry name" value="Dup_hybrid_motif"/>
</dbReference>
<proteinExistence type="predicted"/>
<evidence type="ECO:0000313" key="4">
    <source>
        <dbReference type="Proteomes" id="UP000239711"/>
    </source>
</evidence>
<gene>
    <name evidence="3" type="ORF">C5745_08310</name>
</gene>
<dbReference type="Proteomes" id="UP000239711">
    <property type="component" value="Unassembled WGS sequence"/>
</dbReference>
<dbReference type="Gene3D" id="2.70.70.10">
    <property type="entry name" value="Glucose Permease (Domain IIA)"/>
    <property type="match status" value="1"/>
</dbReference>
<keyword evidence="4" id="KW-1185">Reference proteome</keyword>
<accession>A0A2S9J537</accession>
<evidence type="ECO:0000259" key="2">
    <source>
        <dbReference type="Pfam" id="PF01551"/>
    </source>
</evidence>
<feature type="chain" id="PRO_5015785103" description="M23ase beta-sheet core domain-containing protein" evidence="1">
    <location>
        <begin position="23"/>
        <end position="312"/>
    </location>
</feature>
<name>A0A2S9J537_9SPHI</name>
<reference evidence="3 4" key="1">
    <citation type="submission" date="2018-02" db="EMBL/GenBank/DDBJ databases">
        <title>The draft genome of Sphingobacterium sp. 5JN-11.</title>
        <authorList>
            <person name="Liu L."/>
            <person name="Li L."/>
            <person name="Liang L."/>
            <person name="Zhang X."/>
            <person name="Wang T."/>
        </authorList>
    </citation>
    <scope>NUCLEOTIDE SEQUENCE [LARGE SCALE GENOMIC DNA]</scope>
    <source>
        <strain evidence="3 4">5JN-11</strain>
    </source>
</reference>
<dbReference type="InterPro" id="IPR016047">
    <property type="entry name" value="M23ase_b-sheet_dom"/>
</dbReference>
<comment type="caution">
    <text evidence="3">The sequence shown here is derived from an EMBL/GenBank/DDBJ whole genome shotgun (WGS) entry which is preliminary data.</text>
</comment>
<dbReference type="SUPFAM" id="SSF51261">
    <property type="entry name" value="Duplicated hybrid motif"/>
    <property type="match status" value="1"/>
</dbReference>
<sequence>MRKRKLSLLFVFFLGGVAGLQAQEKNVVVQSKRNSDKSVELTYEKNDPGHVLLALNFKELSNARTTKQVFALKGYAGAVTTLLPINREQSITYSYNYRYVRGKLNPKIDAEDIYILPYTSGTQVYVAEARFLKATYFGNTAPNDWKSYGMATDEQQAVVASRKGTVVEVTDIYDDEESDGTSFTSKQNGVIIEHKDGTLAHYKGLAKGSVKVKVGDEVNPGTMLALNTKRGDSNRYGITFVVMYLKSDDLYMNAGKTMGTSQSLYGFVTPQFFVDGEPAVLKDRTTYTAKSNDDVIAREMSKKELKRYQKGK</sequence>
<dbReference type="RefSeq" id="WP_105716530.1">
    <property type="nucleotide sequence ID" value="NZ_PVBQ01000005.1"/>
</dbReference>
<dbReference type="EMBL" id="PVBQ01000005">
    <property type="protein sequence ID" value="PRD47903.1"/>
    <property type="molecule type" value="Genomic_DNA"/>
</dbReference>
<feature type="signal peptide" evidence="1">
    <location>
        <begin position="1"/>
        <end position="22"/>
    </location>
</feature>
<keyword evidence="1" id="KW-0732">Signal</keyword>